<organism evidence="2 3">
    <name type="scientific">Mycobacterium marinum</name>
    <dbReference type="NCBI Taxonomy" id="1781"/>
    <lineage>
        <taxon>Bacteria</taxon>
        <taxon>Bacillati</taxon>
        <taxon>Actinomycetota</taxon>
        <taxon>Actinomycetes</taxon>
        <taxon>Mycobacteriales</taxon>
        <taxon>Mycobacteriaceae</taxon>
        <taxon>Mycobacterium</taxon>
        <taxon>Mycobacterium ulcerans group</taxon>
    </lineage>
</organism>
<sequence>MNPECMDPEHNNLFEALKRVAVELNQTRAQLREHEERADVRVAIVGVGCRYPGGVESAGGLWDVVVGGRDVISGWWRLWVWGVGIRVGWSRRGVCGMWWWGVGM</sequence>
<dbReference type="EMBL" id="PEDF01000096">
    <property type="protein sequence ID" value="RFZ40148.1"/>
    <property type="molecule type" value="Genomic_DNA"/>
</dbReference>
<dbReference type="EC" id="2.3.1.41" evidence="2"/>
<protein>
    <submittedName>
        <fullName evidence="2">Phenolphthiocerol synthesis polyketide synthase type I Pks15/1</fullName>
        <ecNumber evidence="2">2.3.1.41</ecNumber>
    </submittedName>
</protein>
<name>A0A3E2MUV2_MYCMR</name>
<dbReference type="GO" id="GO:0004315">
    <property type="term" value="F:3-oxoacyl-[acyl-carrier-protein] synthase activity"/>
    <property type="evidence" value="ECO:0007669"/>
    <property type="project" value="UniProtKB-EC"/>
</dbReference>
<comment type="caution">
    <text evidence="2">The sequence shown here is derived from an EMBL/GenBank/DDBJ whole genome shotgun (WGS) entry which is preliminary data.</text>
</comment>
<gene>
    <name evidence="2" type="ORF">DAVIS_03061</name>
</gene>
<dbReference type="InterPro" id="IPR016039">
    <property type="entry name" value="Thiolase-like"/>
</dbReference>
<evidence type="ECO:0000313" key="3">
    <source>
        <dbReference type="Proteomes" id="UP000257451"/>
    </source>
</evidence>
<feature type="domain" description="Beta-ketoacyl synthase-like N-terminal" evidence="1">
    <location>
        <begin position="41"/>
        <end position="74"/>
    </location>
</feature>
<evidence type="ECO:0000259" key="1">
    <source>
        <dbReference type="Pfam" id="PF00109"/>
    </source>
</evidence>
<keyword evidence="2" id="KW-0808">Transferase</keyword>
<dbReference type="Pfam" id="PF00109">
    <property type="entry name" value="ketoacyl-synt"/>
    <property type="match status" value="1"/>
</dbReference>
<dbReference type="InterPro" id="IPR014030">
    <property type="entry name" value="Ketoacyl_synth_N"/>
</dbReference>
<dbReference type="Gene3D" id="3.40.47.10">
    <property type="match status" value="1"/>
</dbReference>
<proteinExistence type="predicted"/>
<dbReference type="Proteomes" id="UP000257451">
    <property type="component" value="Unassembled WGS sequence"/>
</dbReference>
<dbReference type="AlphaFoldDB" id="A0A3E2MUV2"/>
<evidence type="ECO:0000313" key="2">
    <source>
        <dbReference type="EMBL" id="RFZ40148.1"/>
    </source>
</evidence>
<keyword evidence="2" id="KW-0012">Acyltransferase</keyword>
<accession>A0A3E2MUV2</accession>
<reference evidence="2 3" key="1">
    <citation type="journal article" date="2018" name="Sci. Rep.">
        <title>Extensive genomic diversity among Mycobacterium marinum strains revealed by whole genome sequencing.</title>
        <authorList>
            <person name="Das S."/>
            <person name="Pettersson B.M."/>
            <person name="Behra P.R."/>
            <person name="Mallick A."/>
            <person name="Cheramie M."/>
            <person name="Ramesh M."/>
            <person name="Shirreff L."/>
            <person name="DuCote T."/>
            <person name="Dasgupta S."/>
            <person name="Ennis D.G."/>
            <person name="Kirsebom L.A."/>
        </authorList>
    </citation>
    <scope>NUCLEOTIDE SEQUENCE [LARGE SCALE GENOMIC DNA]</scope>
    <source>
        <strain evidence="2 3">Davis1</strain>
    </source>
</reference>
<dbReference type="SUPFAM" id="SSF53901">
    <property type="entry name" value="Thiolase-like"/>
    <property type="match status" value="1"/>
</dbReference>